<organism evidence="11 12">
    <name type="scientific">Anopheles farauti</name>
    <dbReference type="NCBI Taxonomy" id="69004"/>
    <lineage>
        <taxon>Eukaryota</taxon>
        <taxon>Metazoa</taxon>
        <taxon>Ecdysozoa</taxon>
        <taxon>Arthropoda</taxon>
        <taxon>Hexapoda</taxon>
        <taxon>Insecta</taxon>
        <taxon>Pterygota</taxon>
        <taxon>Neoptera</taxon>
        <taxon>Endopterygota</taxon>
        <taxon>Diptera</taxon>
        <taxon>Nematocera</taxon>
        <taxon>Culicoidea</taxon>
        <taxon>Culicidae</taxon>
        <taxon>Anophelinae</taxon>
        <taxon>Anopheles</taxon>
    </lineage>
</organism>
<name>A0A182Q3V1_9DIPT</name>
<dbReference type="Proteomes" id="UP000075886">
    <property type="component" value="Unassembled WGS sequence"/>
</dbReference>
<keyword evidence="5" id="KW-0496">Mitochondrion</keyword>
<evidence type="ECO:0000256" key="6">
    <source>
        <dbReference type="ARBA" id="ARBA00023274"/>
    </source>
</evidence>
<protein>
    <recommendedName>
        <fullName evidence="7">Large ribosomal subunit protein bL32m</fullName>
    </recommendedName>
    <alternativeName>
        <fullName evidence="8">39S ribosomal protein L32, mitochondrial</fullName>
    </alternativeName>
</protein>
<dbReference type="SUPFAM" id="SSF57829">
    <property type="entry name" value="Zn-binding ribosomal proteins"/>
    <property type="match status" value="1"/>
</dbReference>
<evidence type="ECO:0000256" key="8">
    <source>
        <dbReference type="ARBA" id="ARBA00042577"/>
    </source>
</evidence>
<dbReference type="InterPro" id="IPR051991">
    <property type="entry name" value="Mitoribosomal_protein_bL32"/>
</dbReference>
<accession>A0A182Q3V1</accession>
<dbReference type="PANTHER" id="PTHR21026:SF2">
    <property type="entry name" value="LARGE RIBOSOMAL SUBUNIT PROTEIN BL32M"/>
    <property type="match status" value="1"/>
</dbReference>
<evidence type="ECO:0000256" key="10">
    <source>
        <dbReference type="SAM" id="MobiDB-lite"/>
    </source>
</evidence>
<evidence type="ECO:0000256" key="1">
    <source>
        <dbReference type="ARBA" id="ARBA00004173"/>
    </source>
</evidence>
<dbReference type="EMBL" id="AXCN02002441">
    <property type="status" value="NOT_ANNOTATED_CDS"/>
    <property type="molecule type" value="Genomic_DNA"/>
</dbReference>
<evidence type="ECO:0000256" key="9">
    <source>
        <dbReference type="ARBA" id="ARBA00045766"/>
    </source>
</evidence>
<feature type="compositionally biased region" description="Basic and acidic residues" evidence="10">
    <location>
        <begin position="218"/>
        <end position="228"/>
    </location>
</feature>
<evidence type="ECO:0000256" key="4">
    <source>
        <dbReference type="ARBA" id="ARBA00022980"/>
    </source>
</evidence>
<keyword evidence="12" id="KW-1185">Reference proteome</keyword>
<keyword evidence="4" id="KW-0689">Ribosomal protein</keyword>
<comment type="subcellular location">
    <subcellularLocation>
        <location evidence="1">Mitochondrion</location>
    </subcellularLocation>
</comment>
<dbReference type="GO" id="GO:0006412">
    <property type="term" value="P:translation"/>
    <property type="evidence" value="ECO:0007669"/>
    <property type="project" value="InterPro"/>
</dbReference>
<keyword evidence="6" id="KW-0687">Ribonucleoprotein</keyword>
<reference evidence="11" key="2">
    <citation type="submission" date="2020-05" db="UniProtKB">
        <authorList>
            <consortium name="EnsemblMetazoa"/>
        </authorList>
    </citation>
    <scope>IDENTIFICATION</scope>
    <source>
        <strain evidence="11">FAR1</strain>
    </source>
</reference>
<evidence type="ECO:0000256" key="5">
    <source>
        <dbReference type="ARBA" id="ARBA00023128"/>
    </source>
</evidence>
<dbReference type="GO" id="GO:0005762">
    <property type="term" value="C:mitochondrial large ribosomal subunit"/>
    <property type="evidence" value="ECO:0007669"/>
    <property type="project" value="TreeGrafter"/>
</dbReference>
<proteinExistence type="inferred from homology"/>
<dbReference type="VEuPathDB" id="VectorBase:AFAF002541"/>
<feature type="region of interest" description="Disordered" evidence="10">
    <location>
        <begin position="205"/>
        <end position="228"/>
    </location>
</feature>
<evidence type="ECO:0000256" key="3">
    <source>
        <dbReference type="ARBA" id="ARBA00022946"/>
    </source>
</evidence>
<evidence type="ECO:0000256" key="2">
    <source>
        <dbReference type="ARBA" id="ARBA00008560"/>
    </source>
</evidence>
<dbReference type="InterPro" id="IPR011332">
    <property type="entry name" value="Ribosomal_zn-bd"/>
</dbReference>
<dbReference type="EnsemblMetazoa" id="AFAF002541-RA">
    <property type="protein sequence ID" value="AFAF002541-PA"/>
    <property type="gene ID" value="AFAF002541"/>
</dbReference>
<sequence>MSKQSVNKRIALSQWASGKFTDNPVVKFFTMLLRRFGMVLRELENYIFGHNGFPPGGLALAHVVDHPTHAGSTGSPFSLRDLLGDGILWAVPKHRRTVEKRHKRKYGSPDYKLKIFVPKTHLRSCVTCGDDHEVGVLCPTCYKKVRTETELMQETIQKELGLEPVDKEVVVLYDREKDEQPDEFWQGKRIVEMEKPRPMWFSRNLLQKSTQAAAPEPDAVKPGHEKLG</sequence>
<dbReference type="AlphaFoldDB" id="A0A182Q3V1"/>
<dbReference type="STRING" id="69004.A0A182Q3V1"/>
<comment type="function">
    <text evidence="9">Component of the mitochondrial large ribosomal subunit (mt-LSU). The mitochondrial ribosome (mitoribosome) is a large ribonucleoprotein complex responsible for the synthesis of proteins inside mitochondria.</text>
</comment>
<dbReference type="GO" id="GO:0003735">
    <property type="term" value="F:structural constituent of ribosome"/>
    <property type="evidence" value="ECO:0007669"/>
    <property type="project" value="TreeGrafter"/>
</dbReference>
<evidence type="ECO:0000313" key="12">
    <source>
        <dbReference type="Proteomes" id="UP000075886"/>
    </source>
</evidence>
<evidence type="ECO:0000256" key="7">
    <source>
        <dbReference type="ARBA" id="ARBA00039935"/>
    </source>
</evidence>
<reference evidence="12" key="1">
    <citation type="submission" date="2014-01" db="EMBL/GenBank/DDBJ databases">
        <title>The Genome Sequence of Anopheles farauti FAR1 (V2).</title>
        <authorList>
            <consortium name="The Broad Institute Genomics Platform"/>
            <person name="Neafsey D.E."/>
            <person name="Besansky N."/>
            <person name="Howell P."/>
            <person name="Walton C."/>
            <person name="Young S.K."/>
            <person name="Zeng Q."/>
            <person name="Gargeya S."/>
            <person name="Fitzgerald M."/>
            <person name="Haas B."/>
            <person name="Abouelleil A."/>
            <person name="Allen A.W."/>
            <person name="Alvarado L."/>
            <person name="Arachchi H.M."/>
            <person name="Berlin A.M."/>
            <person name="Chapman S.B."/>
            <person name="Gainer-Dewar J."/>
            <person name="Goldberg J."/>
            <person name="Griggs A."/>
            <person name="Gujja S."/>
            <person name="Hansen M."/>
            <person name="Howarth C."/>
            <person name="Imamovic A."/>
            <person name="Ireland A."/>
            <person name="Larimer J."/>
            <person name="McCowan C."/>
            <person name="Murphy C."/>
            <person name="Pearson M."/>
            <person name="Poon T.W."/>
            <person name="Priest M."/>
            <person name="Roberts A."/>
            <person name="Saif S."/>
            <person name="Shea T."/>
            <person name="Sisk P."/>
            <person name="Sykes S."/>
            <person name="Wortman J."/>
            <person name="Nusbaum C."/>
            <person name="Birren B."/>
        </authorList>
    </citation>
    <scope>NUCLEOTIDE SEQUENCE [LARGE SCALE GENOMIC DNA]</scope>
    <source>
        <strain evidence="12">FAR1</strain>
    </source>
</reference>
<keyword evidence="3" id="KW-0809">Transit peptide</keyword>
<dbReference type="PANTHER" id="PTHR21026">
    <property type="entry name" value="39S RIBOSOMAL PROTEIN L32, MITOCHONDRIAL"/>
    <property type="match status" value="1"/>
</dbReference>
<evidence type="ECO:0000313" key="11">
    <source>
        <dbReference type="EnsemblMetazoa" id="AFAF002541-PA"/>
    </source>
</evidence>
<comment type="similarity">
    <text evidence="2">Belongs to the bacterial ribosomal protein bL32 family.</text>
</comment>